<accession>A0A1A9LIT4</accession>
<dbReference type="PANTHER" id="PTHR42685:SF22">
    <property type="entry name" value="CONDITIONED MEDIUM FACTOR RECEPTOR 1"/>
    <property type="match status" value="1"/>
</dbReference>
<dbReference type="Pfam" id="PF01494">
    <property type="entry name" value="FAD_binding_3"/>
    <property type="match status" value="1"/>
</dbReference>
<dbReference type="Proteomes" id="UP000077552">
    <property type="component" value="Unassembled WGS sequence"/>
</dbReference>
<dbReference type="InterPro" id="IPR002938">
    <property type="entry name" value="FAD-bd"/>
</dbReference>
<gene>
    <name evidence="2" type="ORF">A7A78_00415</name>
</gene>
<feature type="domain" description="FAD-binding" evidence="1">
    <location>
        <begin position="7"/>
        <end position="295"/>
    </location>
</feature>
<evidence type="ECO:0000259" key="1">
    <source>
        <dbReference type="Pfam" id="PF01494"/>
    </source>
</evidence>
<proteinExistence type="predicted"/>
<dbReference type="PANTHER" id="PTHR42685">
    <property type="entry name" value="GERANYLGERANYL DIPHOSPHATE REDUCTASE"/>
    <property type="match status" value="1"/>
</dbReference>
<sequence>MTNKKKFDIIIVGGGLAGLTTALHLANNNCKVCLIEKNEYPHHKVCGEYVSNEVLPYLEILGIDPFLEGAKKITKFEITDSNGLPIKAKLPLGGFGLSRYAFDNLLYQALKNKAKIVFDTVEKIDFDINQFTVSTQQKDIYKADFVIGAFGKRSNIDSFLKRDFMKQNSTWLAVKNHFEYEFPEDTVALHNFNGGYCGLSKTETNAVNACYLTTFKSFKRYNDIEKFQNQELSKNPFLEKFFSQAIPIFKKPLTISQISFHKKKPVENHIFMVGDSAGLIHPLCGNGMAMAIKSAQIFSELFLNNFKKNNFERSRLEEEYSRMWENEFGERLRTGRFVQKVLLNPFASKVGFSMARIVPSIVPKIIEKTHGTKAV</sequence>
<dbReference type="GO" id="GO:0071949">
    <property type="term" value="F:FAD binding"/>
    <property type="evidence" value="ECO:0007669"/>
    <property type="project" value="InterPro"/>
</dbReference>
<comment type="caution">
    <text evidence="2">The sequence shown here is derived from an EMBL/GenBank/DDBJ whole genome shotgun (WGS) entry which is preliminary data.</text>
</comment>
<name>A0A1A9LIT4_9FLAO</name>
<evidence type="ECO:0000313" key="3">
    <source>
        <dbReference type="Proteomes" id="UP000077552"/>
    </source>
</evidence>
<dbReference type="InterPro" id="IPR050407">
    <property type="entry name" value="Geranylgeranyl_reductase"/>
</dbReference>
<dbReference type="RefSeq" id="WP_068760153.1">
    <property type="nucleotide sequence ID" value="NZ_LXIE01000001.1"/>
</dbReference>
<dbReference type="OrthoDB" id="1142316at2"/>
<evidence type="ECO:0000313" key="2">
    <source>
        <dbReference type="EMBL" id="OAD92415.1"/>
    </source>
</evidence>
<dbReference type="PRINTS" id="PR00420">
    <property type="entry name" value="RNGMNOXGNASE"/>
</dbReference>
<protein>
    <submittedName>
        <fullName evidence="2">FAD-dependent oxidoreductase</fullName>
    </submittedName>
</protein>
<dbReference type="STRING" id="1385699.A7A78_00415"/>
<keyword evidence="3" id="KW-1185">Reference proteome</keyword>
<dbReference type="AlphaFoldDB" id="A0A1A9LIT4"/>
<reference evidence="2 3" key="1">
    <citation type="submission" date="2016-05" db="EMBL/GenBank/DDBJ databases">
        <title>Genome sequencing of Vitellibacter soesokkakensis RSSK-12.</title>
        <authorList>
            <person name="Thevarajoo S."/>
            <person name="Selvaratnam C."/>
            <person name="Goh K.M."/>
            <person name="Chan K.-G."/>
            <person name="Chong C.S."/>
        </authorList>
    </citation>
    <scope>NUCLEOTIDE SEQUENCE [LARGE SCALE GENOMIC DNA]</scope>
    <source>
        <strain evidence="2 3">RSSK-12</strain>
    </source>
</reference>
<dbReference type="InterPro" id="IPR036188">
    <property type="entry name" value="FAD/NAD-bd_sf"/>
</dbReference>
<dbReference type="SUPFAM" id="SSF51905">
    <property type="entry name" value="FAD/NAD(P)-binding domain"/>
    <property type="match status" value="1"/>
</dbReference>
<organism evidence="2 3">
    <name type="scientific">Aequorivita soesokkakensis</name>
    <dbReference type="NCBI Taxonomy" id="1385699"/>
    <lineage>
        <taxon>Bacteria</taxon>
        <taxon>Pseudomonadati</taxon>
        <taxon>Bacteroidota</taxon>
        <taxon>Flavobacteriia</taxon>
        <taxon>Flavobacteriales</taxon>
        <taxon>Flavobacteriaceae</taxon>
        <taxon>Aequorivita</taxon>
    </lineage>
</organism>
<dbReference type="Gene3D" id="3.50.50.60">
    <property type="entry name" value="FAD/NAD(P)-binding domain"/>
    <property type="match status" value="1"/>
</dbReference>
<dbReference type="EMBL" id="LXIE01000001">
    <property type="protein sequence ID" value="OAD92415.1"/>
    <property type="molecule type" value="Genomic_DNA"/>
</dbReference>